<dbReference type="PROSITE" id="PS00109">
    <property type="entry name" value="PROTEIN_KINASE_TYR"/>
    <property type="match status" value="1"/>
</dbReference>
<dbReference type="PANTHER" id="PTHR24416:SF621">
    <property type="entry name" value="TYROSINE KINASE RECEPTOR CAD96CA"/>
    <property type="match status" value="1"/>
</dbReference>
<dbReference type="InterPro" id="IPR036179">
    <property type="entry name" value="Ig-like_dom_sf"/>
</dbReference>
<feature type="domain" description="Ig-like" evidence="10">
    <location>
        <begin position="89"/>
        <end position="182"/>
    </location>
</feature>
<keyword evidence="2" id="KW-0812">Transmembrane</keyword>
<comment type="subcellular location">
    <subcellularLocation>
        <location evidence="1">Membrane</location>
        <topology evidence="1">Single-pass membrane protein</topology>
    </subcellularLocation>
</comment>
<keyword evidence="3" id="KW-1133">Transmembrane helix</keyword>
<dbReference type="Gene3D" id="1.10.510.10">
    <property type="entry name" value="Transferase(Phosphotransferase) domain 1"/>
    <property type="match status" value="1"/>
</dbReference>
<dbReference type="Pfam" id="PF07714">
    <property type="entry name" value="PK_Tyr_Ser-Thr"/>
    <property type="match status" value="1"/>
</dbReference>
<evidence type="ECO:0000256" key="3">
    <source>
        <dbReference type="ARBA" id="ARBA00022989"/>
    </source>
</evidence>
<protein>
    <submittedName>
        <fullName evidence="12">Fibroblast growth factor receptor-like</fullName>
    </submittedName>
</protein>
<evidence type="ECO:0000259" key="10">
    <source>
        <dbReference type="PROSITE" id="PS50835"/>
    </source>
</evidence>
<dbReference type="SMART" id="SM00408">
    <property type="entry name" value="IGc2"/>
    <property type="match status" value="2"/>
</dbReference>
<dbReference type="InterPro" id="IPR050122">
    <property type="entry name" value="RTK"/>
</dbReference>
<dbReference type="InterPro" id="IPR001245">
    <property type="entry name" value="Ser-Thr/Tyr_kinase_cat_dom"/>
</dbReference>
<keyword evidence="8" id="KW-0393">Immunoglobulin domain</keyword>
<reference evidence="12" key="1">
    <citation type="submission" date="2025-08" db="UniProtKB">
        <authorList>
            <consortium name="RefSeq"/>
        </authorList>
    </citation>
    <scope>IDENTIFICATION</scope>
    <source>
        <tissue evidence="12">Testes</tissue>
    </source>
</reference>
<dbReference type="PIRSF" id="PIRSF000615">
    <property type="entry name" value="TyrPK_CSF1-R"/>
    <property type="match status" value="1"/>
</dbReference>
<dbReference type="Proteomes" id="UP000694865">
    <property type="component" value="Unplaced"/>
</dbReference>
<accession>A0ABM0M8B6</accession>
<dbReference type="InterPro" id="IPR008266">
    <property type="entry name" value="Tyr_kinase_AS"/>
</dbReference>
<dbReference type="PRINTS" id="PR00109">
    <property type="entry name" value="TYRKINASE"/>
</dbReference>
<dbReference type="SUPFAM" id="SSF56112">
    <property type="entry name" value="Protein kinase-like (PK-like)"/>
    <property type="match status" value="1"/>
</dbReference>
<proteinExistence type="predicted"/>
<evidence type="ECO:0000256" key="7">
    <source>
        <dbReference type="ARBA" id="ARBA00023180"/>
    </source>
</evidence>
<gene>
    <name evidence="12" type="primary">LOC102806743</name>
</gene>
<evidence type="ECO:0000256" key="8">
    <source>
        <dbReference type="ARBA" id="ARBA00023319"/>
    </source>
</evidence>
<keyword evidence="5" id="KW-1015">Disulfide bond</keyword>
<dbReference type="InterPro" id="IPR007110">
    <property type="entry name" value="Ig-like_dom"/>
</dbReference>
<keyword evidence="4" id="KW-0472">Membrane</keyword>
<evidence type="ECO:0000256" key="5">
    <source>
        <dbReference type="ARBA" id="ARBA00023157"/>
    </source>
</evidence>
<dbReference type="Gene3D" id="2.60.40.10">
    <property type="entry name" value="Immunoglobulins"/>
    <property type="match status" value="2"/>
</dbReference>
<feature type="non-terminal residue" evidence="12">
    <location>
        <position position="418"/>
    </location>
</feature>
<name>A0ABM0M8B6_SACKO</name>
<dbReference type="PROSITE" id="PS50011">
    <property type="entry name" value="PROTEIN_KINASE_DOM"/>
    <property type="match status" value="1"/>
</dbReference>
<dbReference type="Pfam" id="PF13895">
    <property type="entry name" value="Ig_2"/>
    <property type="match status" value="1"/>
</dbReference>
<dbReference type="PROSITE" id="PS50835">
    <property type="entry name" value="IG_LIKE"/>
    <property type="match status" value="2"/>
</dbReference>
<evidence type="ECO:0000313" key="11">
    <source>
        <dbReference type="Proteomes" id="UP000694865"/>
    </source>
</evidence>
<keyword evidence="7" id="KW-0325">Glycoprotein</keyword>
<feature type="domain" description="Protein kinase" evidence="9">
    <location>
        <begin position="167"/>
        <end position="418"/>
    </location>
</feature>
<dbReference type="InterPro" id="IPR003598">
    <property type="entry name" value="Ig_sub2"/>
</dbReference>
<evidence type="ECO:0000259" key="9">
    <source>
        <dbReference type="PROSITE" id="PS50011"/>
    </source>
</evidence>
<dbReference type="SMART" id="SM00219">
    <property type="entry name" value="TyrKc"/>
    <property type="match status" value="1"/>
</dbReference>
<feature type="non-terminal residue" evidence="12">
    <location>
        <position position="1"/>
    </location>
</feature>
<keyword evidence="11" id="KW-1185">Reference proteome</keyword>
<dbReference type="InterPro" id="IPR000719">
    <property type="entry name" value="Prot_kinase_dom"/>
</dbReference>
<dbReference type="Gene3D" id="3.30.200.20">
    <property type="entry name" value="Phosphorylase Kinase, domain 1"/>
    <property type="match status" value="1"/>
</dbReference>
<dbReference type="InterPro" id="IPR020635">
    <property type="entry name" value="Tyr_kinase_cat_dom"/>
</dbReference>
<organism evidence="11 12">
    <name type="scientific">Saccoglossus kowalevskii</name>
    <name type="common">Acorn worm</name>
    <dbReference type="NCBI Taxonomy" id="10224"/>
    <lineage>
        <taxon>Eukaryota</taxon>
        <taxon>Metazoa</taxon>
        <taxon>Hemichordata</taxon>
        <taxon>Enteropneusta</taxon>
        <taxon>Harrimaniidae</taxon>
        <taxon>Saccoglossus</taxon>
    </lineage>
</organism>
<dbReference type="InterPro" id="IPR013783">
    <property type="entry name" value="Ig-like_fold"/>
</dbReference>
<dbReference type="RefSeq" id="XP_006816257.1">
    <property type="nucleotide sequence ID" value="XM_006816194.1"/>
</dbReference>
<feature type="domain" description="Ig-like" evidence="10">
    <location>
        <begin position="2"/>
        <end position="85"/>
    </location>
</feature>
<dbReference type="SMART" id="SM00409">
    <property type="entry name" value="IG"/>
    <property type="match status" value="2"/>
</dbReference>
<sequence>SPNVNIANQTDVTVIELDTYIAECLVDSNPIAERIWIHPDGSTSLGSTLELENVSRTDSGTYTCFAETVFWDGSTASDSDSMNINVQYPANISLFGSSNVYEGSEVVLVCVTTDANPRPYEMYINHTDDNGKDNVVAEVEYDLHILYIITSISEEHSGTYTCYATTRFYDGTIGESTSGEIEVNVLPYSREDCNTNGWIVATTLNYLHSTEYEDLRMNANPDHVYMKHGELPWEIPRDDIRLGETIAEGSFGKVVKASTTSNQSVNGQLTVAVKMLNSPIFIVLEYMVFGNLQTYLREQKTNVGNTYANLRERVSTLSQHNCVGFSHQISLAMEFIEEKGCVHRDLAARNVLLNDKLVCKLSGFGLATDVLDQREYERRTQGRLPVRWMAPESILDGVYTSKSDVWSYGIVLWEIASL</sequence>
<evidence type="ECO:0000256" key="4">
    <source>
        <dbReference type="ARBA" id="ARBA00023136"/>
    </source>
</evidence>
<evidence type="ECO:0000256" key="2">
    <source>
        <dbReference type="ARBA" id="ARBA00022692"/>
    </source>
</evidence>
<dbReference type="InterPro" id="IPR003599">
    <property type="entry name" value="Ig_sub"/>
</dbReference>
<dbReference type="SUPFAM" id="SSF48726">
    <property type="entry name" value="Immunoglobulin"/>
    <property type="match status" value="2"/>
</dbReference>
<evidence type="ECO:0000256" key="6">
    <source>
        <dbReference type="ARBA" id="ARBA00023170"/>
    </source>
</evidence>
<evidence type="ECO:0000313" key="12">
    <source>
        <dbReference type="RefSeq" id="XP_006816257.1"/>
    </source>
</evidence>
<keyword evidence="6" id="KW-0675">Receptor</keyword>
<dbReference type="GeneID" id="102806743"/>
<dbReference type="PANTHER" id="PTHR24416">
    <property type="entry name" value="TYROSINE-PROTEIN KINASE RECEPTOR"/>
    <property type="match status" value="1"/>
</dbReference>
<evidence type="ECO:0000256" key="1">
    <source>
        <dbReference type="ARBA" id="ARBA00004167"/>
    </source>
</evidence>
<dbReference type="InterPro" id="IPR011009">
    <property type="entry name" value="Kinase-like_dom_sf"/>
</dbReference>